<dbReference type="EMBL" id="LAZR01046903">
    <property type="protein sequence ID" value="KKK95454.1"/>
    <property type="molecule type" value="Genomic_DNA"/>
</dbReference>
<feature type="region of interest" description="Disordered" evidence="1">
    <location>
        <begin position="53"/>
        <end position="85"/>
    </location>
</feature>
<comment type="caution">
    <text evidence="2">The sequence shown here is derived from an EMBL/GenBank/DDBJ whole genome shotgun (WGS) entry which is preliminary data.</text>
</comment>
<organism evidence="2">
    <name type="scientific">marine sediment metagenome</name>
    <dbReference type="NCBI Taxonomy" id="412755"/>
    <lineage>
        <taxon>unclassified sequences</taxon>
        <taxon>metagenomes</taxon>
        <taxon>ecological metagenomes</taxon>
    </lineage>
</organism>
<dbReference type="AlphaFoldDB" id="A0A0F9BYN5"/>
<accession>A0A0F9BYN5</accession>
<name>A0A0F9BYN5_9ZZZZ</name>
<proteinExistence type="predicted"/>
<protein>
    <submittedName>
        <fullName evidence="2">Uncharacterized protein</fullName>
    </submittedName>
</protein>
<reference evidence="2" key="1">
    <citation type="journal article" date="2015" name="Nature">
        <title>Complex archaea that bridge the gap between prokaryotes and eukaryotes.</title>
        <authorList>
            <person name="Spang A."/>
            <person name="Saw J.H."/>
            <person name="Jorgensen S.L."/>
            <person name="Zaremba-Niedzwiedzka K."/>
            <person name="Martijn J."/>
            <person name="Lind A.E."/>
            <person name="van Eijk R."/>
            <person name="Schleper C."/>
            <person name="Guy L."/>
            <person name="Ettema T.J."/>
        </authorList>
    </citation>
    <scope>NUCLEOTIDE SEQUENCE</scope>
</reference>
<sequence>MAKTTLKYDGPSLAVEIPDPEGAFYVQRGESFEVDATLADDLLMQGCEADVDDAGVPTGSWSPTKAAPFKKTRKKPASTGGGGSS</sequence>
<gene>
    <name evidence="2" type="ORF">LCGC14_2672650</name>
</gene>
<evidence type="ECO:0000256" key="1">
    <source>
        <dbReference type="SAM" id="MobiDB-lite"/>
    </source>
</evidence>
<evidence type="ECO:0000313" key="2">
    <source>
        <dbReference type="EMBL" id="KKK95454.1"/>
    </source>
</evidence>